<evidence type="ECO:0000313" key="3">
    <source>
        <dbReference type="Proteomes" id="UP000325315"/>
    </source>
</evidence>
<feature type="signal peptide" evidence="1">
    <location>
        <begin position="1"/>
        <end position="30"/>
    </location>
</feature>
<proteinExistence type="predicted"/>
<sequence length="71" mass="8010">MTVPPLLFVLPATSMTWVATFLHLPIEVTTQFYVLVDNGDRLQCRGIFRQIPLVIQGQEIHANSYVLVLKG</sequence>
<name>A0A5B6X191_9ROSI</name>
<reference evidence="3" key="1">
    <citation type="journal article" date="2019" name="Plant Biotechnol. J.">
        <title>Genome sequencing of the Australian wild diploid species Gossypium australe highlights disease resistance and delayed gland morphogenesis.</title>
        <authorList>
            <person name="Cai Y."/>
            <person name="Cai X."/>
            <person name="Wang Q."/>
            <person name="Wang P."/>
            <person name="Zhang Y."/>
            <person name="Cai C."/>
            <person name="Xu Y."/>
            <person name="Wang K."/>
            <person name="Zhou Z."/>
            <person name="Wang C."/>
            <person name="Geng S."/>
            <person name="Li B."/>
            <person name="Dong Q."/>
            <person name="Hou Y."/>
            <person name="Wang H."/>
            <person name="Ai P."/>
            <person name="Liu Z."/>
            <person name="Yi F."/>
            <person name="Sun M."/>
            <person name="An G."/>
            <person name="Cheng J."/>
            <person name="Zhang Y."/>
            <person name="Shi Q."/>
            <person name="Xie Y."/>
            <person name="Shi X."/>
            <person name="Chang Y."/>
            <person name="Huang F."/>
            <person name="Chen Y."/>
            <person name="Hong S."/>
            <person name="Mi L."/>
            <person name="Sun Q."/>
            <person name="Zhang L."/>
            <person name="Zhou B."/>
            <person name="Peng R."/>
            <person name="Zhang X."/>
            <person name="Liu F."/>
        </authorList>
    </citation>
    <scope>NUCLEOTIDE SEQUENCE [LARGE SCALE GENOMIC DNA]</scope>
    <source>
        <strain evidence="3">cv. PA1801</strain>
    </source>
</reference>
<feature type="chain" id="PRO_5023017215" evidence="1">
    <location>
        <begin position="31"/>
        <end position="71"/>
    </location>
</feature>
<protein>
    <submittedName>
        <fullName evidence="2">Uncharacterized protein</fullName>
    </submittedName>
</protein>
<comment type="caution">
    <text evidence="2">The sequence shown here is derived from an EMBL/GenBank/DDBJ whole genome shotgun (WGS) entry which is preliminary data.</text>
</comment>
<dbReference type="Proteomes" id="UP000325315">
    <property type="component" value="Unassembled WGS sequence"/>
</dbReference>
<accession>A0A5B6X191</accession>
<dbReference type="EMBL" id="SMMG02000001">
    <property type="protein sequence ID" value="KAA3487548.1"/>
    <property type="molecule type" value="Genomic_DNA"/>
</dbReference>
<evidence type="ECO:0000256" key="1">
    <source>
        <dbReference type="SAM" id="SignalP"/>
    </source>
</evidence>
<dbReference type="AlphaFoldDB" id="A0A5B6X191"/>
<keyword evidence="1" id="KW-0732">Signal</keyword>
<evidence type="ECO:0000313" key="2">
    <source>
        <dbReference type="EMBL" id="KAA3487548.1"/>
    </source>
</evidence>
<keyword evidence="3" id="KW-1185">Reference proteome</keyword>
<gene>
    <name evidence="2" type="ORF">EPI10_031365</name>
</gene>
<organism evidence="2 3">
    <name type="scientific">Gossypium australe</name>
    <dbReference type="NCBI Taxonomy" id="47621"/>
    <lineage>
        <taxon>Eukaryota</taxon>
        <taxon>Viridiplantae</taxon>
        <taxon>Streptophyta</taxon>
        <taxon>Embryophyta</taxon>
        <taxon>Tracheophyta</taxon>
        <taxon>Spermatophyta</taxon>
        <taxon>Magnoliopsida</taxon>
        <taxon>eudicotyledons</taxon>
        <taxon>Gunneridae</taxon>
        <taxon>Pentapetalae</taxon>
        <taxon>rosids</taxon>
        <taxon>malvids</taxon>
        <taxon>Malvales</taxon>
        <taxon>Malvaceae</taxon>
        <taxon>Malvoideae</taxon>
        <taxon>Gossypium</taxon>
    </lineage>
</organism>